<gene>
    <name evidence="2" type="ORF">N7450_000746</name>
</gene>
<feature type="compositionally biased region" description="Polar residues" evidence="1">
    <location>
        <begin position="1"/>
        <end position="12"/>
    </location>
</feature>
<accession>A0AAD6E386</accession>
<dbReference type="EMBL" id="JAQJAC010000001">
    <property type="protein sequence ID" value="KAJ5599679.1"/>
    <property type="molecule type" value="Genomic_DNA"/>
</dbReference>
<comment type="caution">
    <text evidence="2">The sequence shown here is derived from an EMBL/GenBank/DDBJ whole genome shotgun (WGS) entry which is preliminary data.</text>
</comment>
<dbReference type="AlphaFoldDB" id="A0AAD6E386"/>
<evidence type="ECO:0000256" key="1">
    <source>
        <dbReference type="SAM" id="MobiDB-lite"/>
    </source>
</evidence>
<proteinExistence type="predicted"/>
<evidence type="ECO:0000313" key="3">
    <source>
        <dbReference type="Proteomes" id="UP001216150"/>
    </source>
</evidence>
<name>A0AAD6E386_9EURO</name>
<feature type="region of interest" description="Disordered" evidence="1">
    <location>
        <begin position="1"/>
        <end position="46"/>
    </location>
</feature>
<organism evidence="2 3">
    <name type="scientific">Penicillium hetheringtonii</name>
    <dbReference type="NCBI Taxonomy" id="911720"/>
    <lineage>
        <taxon>Eukaryota</taxon>
        <taxon>Fungi</taxon>
        <taxon>Dikarya</taxon>
        <taxon>Ascomycota</taxon>
        <taxon>Pezizomycotina</taxon>
        <taxon>Eurotiomycetes</taxon>
        <taxon>Eurotiomycetidae</taxon>
        <taxon>Eurotiales</taxon>
        <taxon>Aspergillaceae</taxon>
        <taxon>Penicillium</taxon>
    </lineage>
</organism>
<dbReference type="Proteomes" id="UP001216150">
    <property type="component" value="Unassembled WGS sequence"/>
</dbReference>
<sequence>MSSSKRPSTGLTPNPPGKKSKKGLRRVFGLRSKDYGDTNSGSIKPKLNWARQMPPVTSLAKVPQGWMGDDTDLDPDDIDANIERIERRIQTAIMPGTIQVQAKTLQKADEGIRRAHAAVKNIQAIIDAYENGSMDWTGDGQVSYWADGAKITGPKPYTDDEFLALTWQSRKDGSKPLWVEGFQGVSRAALNLVQAINPRTTGVQDQNSYRVIFWLRIPRENKSKTPKHLADAGPWARELDGNYAEGAHYAFLDDTGAVVPTICKTDLKQLIRKSGGLQPPTIAWFPINQVASAESPVLKLMLVEAVLVGP</sequence>
<reference evidence="2 3" key="1">
    <citation type="journal article" date="2023" name="IMA Fungus">
        <title>Comparative genomic study of the Penicillium genus elucidates a diverse pangenome and 15 lateral gene transfer events.</title>
        <authorList>
            <person name="Petersen C."/>
            <person name="Sorensen T."/>
            <person name="Nielsen M.R."/>
            <person name="Sondergaard T.E."/>
            <person name="Sorensen J.L."/>
            <person name="Fitzpatrick D.A."/>
            <person name="Frisvad J.C."/>
            <person name="Nielsen K.L."/>
        </authorList>
    </citation>
    <scope>NUCLEOTIDE SEQUENCE [LARGE SCALE GENOMIC DNA]</scope>
    <source>
        <strain evidence="2 3">IBT 29057</strain>
    </source>
</reference>
<keyword evidence="3" id="KW-1185">Reference proteome</keyword>
<evidence type="ECO:0000313" key="2">
    <source>
        <dbReference type="EMBL" id="KAJ5599679.1"/>
    </source>
</evidence>
<protein>
    <submittedName>
        <fullName evidence="2">Uncharacterized protein</fullName>
    </submittedName>
</protein>